<dbReference type="EMBL" id="PDCK01000039">
    <property type="protein sequence ID" value="PRQ60603.1"/>
    <property type="molecule type" value="Genomic_DNA"/>
</dbReference>
<organism evidence="14 15">
    <name type="scientific">Rosa chinensis</name>
    <name type="common">China rose</name>
    <dbReference type="NCBI Taxonomy" id="74649"/>
    <lineage>
        <taxon>Eukaryota</taxon>
        <taxon>Viridiplantae</taxon>
        <taxon>Streptophyta</taxon>
        <taxon>Embryophyta</taxon>
        <taxon>Tracheophyta</taxon>
        <taxon>Spermatophyta</taxon>
        <taxon>Magnoliopsida</taxon>
        <taxon>eudicotyledons</taxon>
        <taxon>Gunneridae</taxon>
        <taxon>Pentapetalae</taxon>
        <taxon>rosids</taxon>
        <taxon>fabids</taxon>
        <taxon>Rosales</taxon>
        <taxon>Rosaceae</taxon>
        <taxon>Rosoideae</taxon>
        <taxon>Rosoideae incertae sedis</taxon>
        <taxon>Rosa</taxon>
    </lineage>
</organism>
<comment type="caution">
    <text evidence="14">The sequence shown here is derived from an EMBL/GenBank/DDBJ whole genome shotgun (WGS) entry which is preliminary data.</text>
</comment>
<dbReference type="GO" id="GO:0016020">
    <property type="term" value="C:membrane"/>
    <property type="evidence" value="ECO:0007669"/>
    <property type="project" value="UniProtKB-SubCell"/>
</dbReference>
<feature type="compositionally biased region" description="Low complexity" evidence="11">
    <location>
        <begin position="178"/>
        <end position="188"/>
    </location>
</feature>
<dbReference type="PANTHER" id="PTHR31744:SF216">
    <property type="entry name" value="NAC TRANSCRIPTION FACTOR"/>
    <property type="match status" value="1"/>
</dbReference>
<accession>A0A2P6SPM5</accession>
<dbReference type="FunFam" id="2.170.150.80:FF:000002">
    <property type="entry name" value="Nac domain-containing protein 86"/>
    <property type="match status" value="1"/>
</dbReference>
<evidence type="ECO:0000259" key="13">
    <source>
        <dbReference type="PROSITE" id="PS51005"/>
    </source>
</evidence>
<evidence type="ECO:0000256" key="12">
    <source>
        <dbReference type="SAM" id="Phobius"/>
    </source>
</evidence>
<dbReference type="GO" id="GO:0000976">
    <property type="term" value="F:transcription cis-regulatory region binding"/>
    <property type="evidence" value="ECO:0007669"/>
    <property type="project" value="UniProtKB-ARBA"/>
</dbReference>
<dbReference type="Gene3D" id="2.170.150.80">
    <property type="entry name" value="NAC domain"/>
    <property type="match status" value="1"/>
</dbReference>
<dbReference type="PROSITE" id="PS51005">
    <property type="entry name" value="NAC"/>
    <property type="match status" value="1"/>
</dbReference>
<dbReference type="GO" id="GO:0006355">
    <property type="term" value="P:regulation of DNA-templated transcription"/>
    <property type="evidence" value="ECO:0007669"/>
    <property type="project" value="InterPro"/>
</dbReference>
<evidence type="ECO:0000256" key="7">
    <source>
        <dbReference type="ARBA" id="ARBA00023136"/>
    </source>
</evidence>
<dbReference type="PANTHER" id="PTHR31744">
    <property type="entry name" value="PROTEIN CUP-SHAPED COTYLEDON 2-RELATED"/>
    <property type="match status" value="1"/>
</dbReference>
<protein>
    <submittedName>
        <fullName evidence="14">Putative transcription factor NAM family</fullName>
    </submittedName>
</protein>
<reference evidence="14 15" key="1">
    <citation type="journal article" date="2018" name="Nat. Genet.">
        <title>The Rosa genome provides new insights in the design of modern roses.</title>
        <authorList>
            <person name="Bendahmane M."/>
        </authorList>
    </citation>
    <scope>NUCLEOTIDE SEQUENCE [LARGE SCALE GENOMIC DNA]</scope>
    <source>
        <strain evidence="15">cv. Old Blush</strain>
    </source>
</reference>
<evidence type="ECO:0000313" key="14">
    <source>
        <dbReference type="EMBL" id="PRQ60603.1"/>
    </source>
</evidence>
<dbReference type="OrthoDB" id="737278at2759"/>
<dbReference type="OMA" id="YIVHGSA"/>
<keyword evidence="5" id="KW-0805">Transcription regulation</keyword>
<dbReference type="AlphaFoldDB" id="A0A2P6SPM5"/>
<gene>
    <name evidence="14" type="ORF">RchiOBHm_Chr1g0383091</name>
</gene>
<dbReference type="InterPro" id="IPR003441">
    <property type="entry name" value="NAC-dom"/>
</dbReference>
<dbReference type="STRING" id="74649.A0A2P6SPM5"/>
<keyword evidence="3 12" id="KW-0812">Transmembrane</keyword>
<evidence type="ECO:0000313" key="15">
    <source>
        <dbReference type="Proteomes" id="UP000238479"/>
    </source>
</evidence>
<dbReference type="GO" id="GO:0005634">
    <property type="term" value="C:nucleus"/>
    <property type="evidence" value="ECO:0007669"/>
    <property type="project" value="UniProtKB-SubCell"/>
</dbReference>
<dbReference type="InterPro" id="IPR036093">
    <property type="entry name" value="NAC_dom_sf"/>
</dbReference>
<evidence type="ECO:0000256" key="8">
    <source>
        <dbReference type="ARBA" id="ARBA00023159"/>
    </source>
</evidence>
<feature type="domain" description="NAC" evidence="13">
    <location>
        <begin position="13"/>
        <end position="163"/>
    </location>
</feature>
<evidence type="ECO:0000256" key="1">
    <source>
        <dbReference type="ARBA" id="ARBA00004123"/>
    </source>
</evidence>
<evidence type="ECO:0000256" key="9">
    <source>
        <dbReference type="ARBA" id="ARBA00023163"/>
    </source>
</evidence>
<keyword evidence="10" id="KW-0539">Nucleus</keyword>
<keyword evidence="6" id="KW-0238">DNA-binding</keyword>
<proteinExistence type="predicted"/>
<dbReference type="SUPFAM" id="SSF101941">
    <property type="entry name" value="NAC domain"/>
    <property type="match status" value="1"/>
</dbReference>
<keyword evidence="7 12" id="KW-0472">Membrane</keyword>
<feature type="transmembrane region" description="Helical" evidence="12">
    <location>
        <begin position="548"/>
        <end position="574"/>
    </location>
</feature>
<comment type="subcellular location">
    <subcellularLocation>
        <location evidence="2">Membrane</location>
        <topology evidence="2">Single-pass membrane protein</topology>
    </subcellularLocation>
    <subcellularLocation>
        <location evidence="1">Nucleus</location>
    </subcellularLocation>
</comment>
<sequence length="577" mass="64552">MVMDLGMVSLSSLPLGFRFRPTDEELIDFYLRSKINGNDKQVSVIREIDVCKWEPWDLPDLSVIQTQDPEWFFFCPQDKKYPNGFRLNRATSAGYWKATGKDRRIKSGANLVGMKKTLVFHTGRAPKGKRTNWVMHEYRATQQELDGTHPGQSPFVLCRLFKKQDESIEISNCDETEPAVSSPSVVKSPLEDTQSAQALVPPSPSPSPSCQVQPEKLPTRAECTNADNCDGTASDPLPISECPSNSCNDYDGPDQLDLPLEEYLSRFYDPEEEPLFSPMHSHMEVEHCYPGSNGLNNGHRGLQFPNDSNDQDAEFSEFLSTIFNSSEECSEDLDTQICETKNVVSMKNNGSCNDADTKLNEVLYMEELQTPIWLEGNIDRKGPMQIATTPQNYEQSSRVEVSSNHSNALLSPSGGTGIRIMTRQTPPTSTVRQSIMTQGEAPRRLMYQNKLQIGSIQCRNMSQNLHYRPEDHERKLIAVEESRDPEKIASSDTAFDAGNALDEPLETLIVESSTQTISATPNITSMGSILTGKKVPSVVLKASPAGHYIWSFAFLFRVVVGAILFMIFASMWGFHKF</sequence>
<evidence type="ECO:0000256" key="6">
    <source>
        <dbReference type="ARBA" id="ARBA00023125"/>
    </source>
</evidence>
<dbReference type="Gramene" id="PRQ60603">
    <property type="protein sequence ID" value="PRQ60603"/>
    <property type="gene ID" value="RchiOBHm_Chr1g0383091"/>
</dbReference>
<evidence type="ECO:0000256" key="2">
    <source>
        <dbReference type="ARBA" id="ARBA00004167"/>
    </source>
</evidence>
<keyword evidence="8" id="KW-0010">Activator</keyword>
<keyword evidence="4 12" id="KW-1133">Transmembrane helix</keyword>
<feature type="region of interest" description="Disordered" evidence="11">
    <location>
        <begin position="172"/>
        <end position="218"/>
    </location>
</feature>
<dbReference type="Proteomes" id="UP000238479">
    <property type="component" value="Chromosome 1"/>
</dbReference>
<evidence type="ECO:0000256" key="11">
    <source>
        <dbReference type="SAM" id="MobiDB-lite"/>
    </source>
</evidence>
<name>A0A2P6SPM5_ROSCH</name>
<keyword evidence="9" id="KW-0804">Transcription</keyword>
<evidence type="ECO:0000256" key="5">
    <source>
        <dbReference type="ARBA" id="ARBA00023015"/>
    </source>
</evidence>
<evidence type="ECO:0000256" key="3">
    <source>
        <dbReference type="ARBA" id="ARBA00022692"/>
    </source>
</evidence>
<dbReference type="Pfam" id="PF02365">
    <property type="entry name" value="NAM"/>
    <property type="match status" value="1"/>
</dbReference>
<evidence type="ECO:0000256" key="10">
    <source>
        <dbReference type="ARBA" id="ARBA00023242"/>
    </source>
</evidence>
<keyword evidence="15" id="KW-1185">Reference proteome</keyword>
<evidence type="ECO:0000256" key="4">
    <source>
        <dbReference type="ARBA" id="ARBA00022989"/>
    </source>
</evidence>